<dbReference type="AlphaFoldDB" id="A0A0F9A257"/>
<feature type="non-terminal residue" evidence="2">
    <location>
        <position position="1"/>
    </location>
</feature>
<accession>A0A0F9A257</accession>
<name>A0A0F9A257_9ZZZZ</name>
<evidence type="ECO:0000256" key="1">
    <source>
        <dbReference type="SAM" id="MobiDB-lite"/>
    </source>
</evidence>
<feature type="region of interest" description="Disordered" evidence="1">
    <location>
        <begin position="1"/>
        <end position="22"/>
    </location>
</feature>
<organism evidence="2">
    <name type="scientific">marine sediment metagenome</name>
    <dbReference type="NCBI Taxonomy" id="412755"/>
    <lineage>
        <taxon>unclassified sequences</taxon>
        <taxon>metagenomes</taxon>
        <taxon>ecological metagenomes</taxon>
    </lineage>
</organism>
<protein>
    <submittedName>
        <fullName evidence="2">Uncharacterized protein</fullName>
    </submittedName>
</protein>
<comment type="caution">
    <text evidence="2">The sequence shown here is derived from an EMBL/GenBank/DDBJ whole genome shotgun (WGS) entry which is preliminary data.</text>
</comment>
<sequence length="57" mass="6512">PGVSGKEVYEKQTGDGLAGMFEDDEQRKKQLKKARKAIAKWVRVQTIQPEHTQSEKQ</sequence>
<dbReference type="EMBL" id="LAZR01044849">
    <property type="protein sequence ID" value="KKL03634.1"/>
    <property type="molecule type" value="Genomic_DNA"/>
</dbReference>
<gene>
    <name evidence="2" type="ORF">LCGC14_2624120</name>
</gene>
<evidence type="ECO:0000313" key="2">
    <source>
        <dbReference type="EMBL" id="KKL03634.1"/>
    </source>
</evidence>
<proteinExistence type="predicted"/>
<reference evidence="2" key="1">
    <citation type="journal article" date="2015" name="Nature">
        <title>Complex archaea that bridge the gap between prokaryotes and eukaryotes.</title>
        <authorList>
            <person name="Spang A."/>
            <person name="Saw J.H."/>
            <person name="Jorgensen S.L."/>
            <person name="Zaremba-Niedzwiedzka K."/>
            <person name="Martijn J."/>
            <person name="Lind A.E."/>
            <person name="van Eijk R."/>
            <person name="Schleper C."/>
            <person name="Guy L."/>
            <person name="Ettema T.J."/>
        </authorList>
    </citation>
    <scope>NUCLEOTIDE SEQUENCE</scope>
</reference>